<name>A0A368H2C9_ANCCA</name>
<gene>
    <name evidence="2" type="ORF">ANCCAN_03954</name>
</gene>
<reference evidence="2 3" key="1">
    <citation type="submission" date="2014-10" db="EMBL/GenBank/DDBJ databases">
        <title>Draft genome of the hookworm Ancylostoma caninum.</title>
        <authorList>
            <person name="Mitreva M."/>
        </authorList>
    </citation>
    <scope>NUCLEOTIDE SEQUENCE [LARGE SCALE GENOMIC DNA]</scope>
    <source>
        <strain evidence="2 3">Baltimore</strain>
    </source>
</reference>
<protein>
    <submittedName>
        <fullName evidence="2">Uncharacterized protein</fullName>
    </submittedName>
</protein>
<evidence type="ECO:0000256" key="1">
    <source>
        <dbReference type="SAM" id="MobiDB-lite"/>
    </source>
</evidence>
<dbReference type="OrthoDB" id="5911183at2759"/>
<accession>A0A368H2C9</accession>
<dbReference type="Proteomes" id="UP000252519">
    <property type="component" value="Unassembled WGS sequence"/>
</dbReference>
<comment type="caution">
    <text evidence="2">The sequence shown here is derived from an EMBL/GenBank/DDBJ whole genome shotgun (WGS) entry which is preliminary data.</text>
</comment>
<keyword evidence="3" id="KW-1185">Reference proteome</keyword>
<evidence type="ECO:0000313" key="2">
    <source>
        <dbReference type="EMBL" id="RCN49918.1"/>
    </source>
</evidence>
<proteinExistence type="predicted"/>
<feature type="region of interest" description="Disordered" evidence="1">
    <location>
        <begin position="50"/>
        <end position="85"/>
    </location>
</feature>
<sequence length="723" mass="82663">MSMYGSFNSFTDGVDIDDDRDISYEEQPIYEVRSGECVTHNDVVANVQESSETRDMSTTRSSDAPLFTRKRPIPTRQMPPENASNDLKERWNAVCANSSLMDASYGESLINLNKRLHFTNATLKALYKRKKLSPLDTVGLIKLTDKCDEQPLLQELVKRIISVSLKVDVVYEEQERLNAVVTSLQKQLNEEARNRAYDEENRHFVTARVREQQNVLIRLDHQIIIDFIVETWRFAGDPLFNDGDLAAKRDVEDGILKSIQFTLKVSAFDVSRRVKSRYGLREKAAKHEGRRELRKWSSEQRQPSASVNEDLDAAPLRSLDDDQLAVFAVKIYHRTSVAQLQRDFRFSALNSTSGIRMPFEKFQAMVNATMNYHGWQETVLCAACGERIVHKNALCYTPQCLLYLKNPGTSVVNKRVTVTSCDAAVQIRQIVERHTKVIVNKHQELHQHRNTRKRRDCRDFHRLRSKLESTNSFRNVMMTIQLLLSMDGFSYQENQKGSTWLTSAKIIDLPPGLKILRENTVLISTVSAGRHPNECEFRTANSEPSLTDRVKGNRSLNDVSYKTSEVFRQISLFNGVHGRPVRTLKNAGCTAFLSAISLAGFCYGTVYGQRGTTTQNYVISFFHRGRISVGEVVFFGITDTEVLMAVHKLDAVSPFREIKTWLRSNEESELLNTYRYMESKNRFWFSVKPLSEIIVTTANNIRGPGFTVQFPSSANTYFFLQET</sequence>
<dbReference type="EMBL" id="JOJR01000028">
    <property type="protein sequence ID" value="RCN49918.1"/>
    <property type="molecule type" value="Genomic_DNA"/>
</dbReference>
<evidence type="ECO:0000313" key="3">
    <source>
        <dbReference type="Proteomes" id="UP000252519"/>
    </source>
</evidence>
<dbReference type="AlphaFoldDB" id="A0A368H2C9"/>
<organism evidence="2 3">
    <name type="scientific">Ancylostoma caninum</name>
    <name type="common">Dog hookworm</name>
    <dbReference type="NCBI Taxonomy" id="29170"/>
    <lineage>
        <taxon>Eukaryota</taxon>
        <taxon>Metazoa</taxon>
        <taxon>Ecdysozoa</taxon>
        <taxon>Nematoda</taxon>
        <taxon>Chromadorea</taxon>
        <taxon>Rhabditida</taxon>
        <taxon>Rhabditina</taxon>
        <taxon>Rhabditomorpha</taxon>
        <taxon>Strongyloidea</taxon>
        <taxon>Ancylostomatidae</taxon>
        <taxon>Ancylostomatinae</taxon>
        <taxon>Ancylostoma</taxon>
    </lineage>
</organism>